<dbReference type="EMBL" id="JAKZBV010000001">
    <property type="protein sequence ID" value="MCH6471647.1"/>
    <property type="molecule type" value="Genomic_DNA"/>
</dbReference>
<dbReference type="Gene3D" id="3.40.50.1580">
    <property type="entry name" value="Nucleoside phosphorylase domain"/>
    <property type="match status" value="1"/>
</dbReference>
<feature type="binding site" evidence="5">
    <location>
        <position position="414"/>
    </location>
    <ligand>
        <name>isopentenyl diphosphate</name>
        <dbReference type="ChEBI" id="CHEBI:128769"/>
    </ligand>
</feature>
<dbReference type="GO" id="GO:0051745">
    <property type="term" value="F:4-hydroxy-3-methylbut-2-enyl diphosphate reductase activity"/>
    <property type="evidence" value="ECO:0007669"/>
    <property type="project" value="UniProtKB-EC"/>
</dbReference>
<evidence type="ECO:0000256" key="1">
    <source>
        <dbReference type="ARBA" id="ARBA00022485"/>
    </source>
</evidence>
<feature type="binding site" evidence="5">
    <location>
        <position position="355"/>
    </location>
    <ligand>
        <name>(2E)-4-hydroxy-3-methylbut-2-enyl diphosphate</name>
        <dbReference type="ChEBI" id="CHEBI:128753"/>
    </ligand>
</feature>
<keyword evidence="3 5" id="KW-0408">Iron</keyword>
<dbReference type="NCBIfam" id="TIGR00216">
    <property type="entry name" value="ispH_lytB"/>
    <property type="match status" value="1"/>
</dbReference>
<feature type="binding site" evidence="5">
    <location>
        <position position="287"/>
    </location>
    <ligand>
        <name>[4Fe-4S] cluster</name>
        <dbReference type="ChEBI" id="CHEBI:49883"/>
    </ligand>
</feature>
<feature type="region of interest" description="Disordered" evidence="6">
    <location>
        <begin position="501"/>
        <end position="521"/>
    </location>
</feature>
<feature type="binding site" evidence="5">
    <location>
        <position position="232"/>
    </location>
    <ligand>
        <name>dimethylallyl diphosphate</name>
        <dbReference type="ChEBI" id="CHEBI:57623"/>
    </ligand>
</feature>
<comment type="pathway">
    <text evidence="5">Isoprenoid biosynthesis; dimethylallyl diphosphate biosynthesis; dimethylallyl diphosphate from (2E)-4-hydroxy-3-methylbutenyl diphosphate: step 1/1.</text>
</comment>
<evidence type="ECO:0000256" key="3">
    <source>
        <dbReference type="ARBA" id="ARBA00023004"/>
    </source>
</evidence>
<dbReference type="NCBIfam" id="NF002190">
    <property type="entry name" value="PRK01045.1-4"/>
    <property type="match status" value="1"/>
</dbReference>
<dbReference type="InterPro" id="IPR003451">
    <property type="entry name" value="LytB/IspH"/>
</dbReference>
<dbReference type="RefSeq" id="WP_241055577.1">
    <property type="nucleotide sequence ID" value="NZ_JAKZBV010000001.1"/>
</dbReference>
<keyword evidence="2 5" id="KW-0479">Metal-binding</keyword>
<comment type="cofactor">
    <cofactor evidence="5">
        <name>[4Fe-4S] cluster</name>
        <dbReference type="ChEBI" id="CHEBI:49883"/>
    </cofactor>
    <text evidence="5">Binds 1 [4Fe-4S] cluster per subunit.</text>
</comment>
<dbReference type="InterPro" id="IPR035994">
    <property type="entry name" value="Nucleoside_phosphorylase_sf"/>
</dbReference>
<feature type="active site" description="Proton donor" evidence="5">
    <location>
        <position position="317"/>
    </location>
</feature>
<comment type="caution">
    <text evidence="8">The sequence shown here is derived from an EMBL/GenBank/DDBJ whole genome shotgun (WGS) entry which is preliminary data.</text>
</comment>
<keyword evidence="4 5" id="KW-0411">Iron-sulfur</keyword>
<accession>A0ABS9U551</accession>
<feature type="binding site" evidence="5">
    <location>
        <position position="315"/>
    </location>
    <ligand>
        <name>isopentenyl diphosphate</name>
        <dbReference type="ChEBI" id="CHEBI:128769"/>
    </ligand>
</feature>
<dbReference type="Pfam" id="PF02401">
    <property type="entry name" value="LYTB"/>
    <property type="match status" value="1"/>
</dbReference>
<keyword evidence="5 8" id="KW-0560">Oxidoreductase</keyword>
<feature type="binding site" evidence="5">
    <location>
        <position position="413"/>
    </location>
    <ligand>
        <name>(2E)-4-hydroxy-3-methylbut-2-enyl diphosphate</name>
        <dbReference type="ChEBI" id="CHEBI:128753"/>
    </ligand>
</feature>
<comment type="catalytic activity">
    <reaction evidence="5">
        <text>isopentenyl diphosphate + 2 oxidized [2Fe-2S]-[ferredoxin] + H2O = (2E)-4-hydroxy-3-methylbut-2-enyl diphosphate + 2 reduced [2Fe-2S]-[ferredoxin] + 2 H(+)</text>
        <dbReference type="Rhea" id="RHEA:24488"/>
        <dbReference type="Rhea" id="RHEA-COMP:10000"/>
        <dbReference type="Rhea" id="RHEA-COMP:10001"/>
        <dbReference type="ChEBI" id="CHEBI:15377"/>
        <dbReference type="ChEBI" id="CHEBI:15378"/>
        <dbReference type="ChEBI" id="CHEBI:33737"/>
        <dbReference type="ChEBI" id="CHEBI:33738"/>
        <dbReference type="ChEBI" id="CHEBI:128753"/>
        <dbReference type="ChEBI" id="CHEBI:128769"/>
        <dbReference type="EC" id="1.17.7.4"/>
    </reaction>
</comment>
<dbReference type="Pfam" id="PF01048">
    <property type="entry name" value="PNP_UDP_1"/>
    <property type="match status" value="1"/>
</dbReference>
<comment type="function">
    <text evidence="5">Catalyzes the conversion of 1-hydroxy-2-methyl-2-(E)-butenyl 4-diphosphate (HMBPP) into a mixture of isopentenyl diphosphate (IPP) and dimethylallyl diphosphate (DMAPP). Acts in the terminal step of the DOXP/MEP pathway for isoprenoid precursor biosynthesis.</text>
</comment>
<dbReference type="PANTHER" id="PTHR30426:SF0">
    <property type="entry name" value="4-HYDROXY-3-METHYLBUT-2-ENYL DIPHOSPHATE REDUCTASE"/>
    <property type="match status" value="1"/>
</dbReference>
<dbReference type="SUPFAM" id="SSF53167">
    <property type="entry name" value="Purine and uridine phosphorylases"/>
    <property type="match status" value="1"/>
</dbReference>
<feature type="binding site" evidence="5">
    <location>
        <position position="413"/>
    </location>
    <ligand>
        <name>dimethylallyl diphosphate</name>
        <dbReference type="ChEBI" id="CHEBI:57623"/>
    </ligand>
</feature>
<feature type="binding site" evidence="5">
    <location>
        <position position="414"/>
    </location>
    <ligand>
        <name>(2E)-4-hydroxy-3-methylbut-2-enyl diphosphate</name>
        <dbReference type="ChEBI" id="CHEBI:128753"/>
    </ligand>
</feature>
<feature type="binding site" evidence="5">
    <location>
        <position position="415"/>
    </location>
    <ligand>
        <name>isopentenyl diphosphate</name>
        <dbReference type="ChEBI" id="CHEBI:128769"/>
    </ligand>
</feature>
<feature type="binding site" evidence="5">
    <location>
        <position position="265"/>
    </location>
    <ligand>
        <name>dimethylallyl diphosphate</name>
        <dbReference type="ChEBI" id="CHEBI:57623"/>
    </ligand>
</feature>
<protein>
    <recommendedName>
        <fullName evidence="5">4-hydroxy-3-methylbut-2-enyl diphosphate reductase</fullName>
        <shortName evidence="5">HMBPP reductase</shortName>
        <ecNumber evidence="5">1.17.7.4</ecNumber>
    </recommendedName>
</protein>
<dbReference type="Proteomes" id="UP001202922">
    <property type="component" value="Unassembled WGS sequence"/>
</dbReference>
<evidence type="ECO:0000259" key="7">
    <source>
        <dbReference type="Pfam" id="PF01048"/>
    </source>
</evidence>
<evidence type="ECO:0000256" key="5">
    <source>
        <dbReference type="HAMAP-Rule" id="MF_00191"/>
    </source>
</evidence>
<name>A0ABS9U551_9MICC</name>
<evidence type="ECO:0000256" key="4">
    <source>
        <dbReference type="ARBA" id="ARBA00023014"/>
    </source>
</evidence>
<feature type="binding site" evidence="5">
    <location>
        <position position="457"/>
    </location>
    <ligand>
        <name>dimethylallyl diphosphate</name>
        <dbReference type="ChEBI" id="CHEBI:57623"/>
    </ligand>
</feature>
<dbReference type="HAMAP" id="MF_00191">
    <property type="entry name" value="IspH"/>
    <property type="match status" value="1"/>
</dbReference>
<feature type="binding site" evidence="5">
    <location>
        <position position="265"/>
    </location>
    <ligand>
        <name>isopentenyl diphosphate</name>
        <dbReference type="ChEBI" id="CHEBI:128769"/>
    </ligand>
</feature>
<feature type="binding site" evidence="5">
    <location>
        <position position="415"/>
    </location>
    <ligand>
        <name>dimethylallyl diphosphate</name>
        <dbReference type="ChEBI" id="CHEBI:57623"/>
    </ligand>
</feature>
<feature type="binding site" evidence="5">
    <location>
        <position position="385"/>
    </location>
    <ligand>
        <name>[4Fe-4S] cluster</name>
        <dbReference type="ChEBI" id="CHEBI:49883"/>
    </ligand>
</feature>
<comment type="pathway">
    <text evidence="5">Isoprenoid biosynthesis; isopentenyl diphosphate biosynthesis via DXP pathway; isopentenyl diphosphate from 1-deoxy-D-xylulose 5-phosphate: step 6/6.</text>
</comment>
<evidence type="ECO:0000313" key="9">
    <source>
        <dbReference type="Proteomes" id="UP001202922"/>
    </source>
</evidence>
<keyword evidence="5" id="KW-0414">Isoprene biosynthesis</keyword>
<evidence type="ECO:0000256" key="2">
    <source>
        <dbReference type="ARBA" id="ARBA00022723"/>
    </source>
</evidence>
<keyword evidence="1 5" id="KW-0004">4Fe-4S</keyword>
<feature type="binding site" evidence="5">
    <location>
        <position position="457"/>
    </location>
    <ligand>
        <name>(2E)-4-hydroxy-3-methylbut-2-enyl diphosphate</name>
        <dbReference type="ChEBI" id="CHEBI:128753"/>
    </ligand>
</feature>
<evidence type="ECO:0000256" key="6">
    <source>
        <dbReference type="SAM" id="MobiDB-lite"/>
    </source>
</evidence>
<comment type="catalytic activity">
    <reaction evidence="5">
        <text>dimethylallyl diphosphate + 2 oxidized [2Fe-2S]-[ferredoxin] + H2O = (2E)-4-hydroxy-3-methylbut-2-enyl diphosphate + 2 reduced [2Fe-2S]-[ferredoxin] + 2 H(+)</text>
        <dbReference type="Rhea" id="RHEA:24825"/>
        <dbReference type="Rhea" id="RHEA-COMP:10000"/>
        <dbReference type="Rhea" id="RHEA-COMP:10001"/>
        <dbReference type="ChEBI" id="CHEBI:15377"/>
        <dbReference type="ChEBI" id="CHEBI:15378"/>
        <dbReference type="ChEBI" id="CHEBI:33737"/>
        <dbReference type="ChEBI" id="CHEBI:33738"/>
        <dbReference type="ChEBI" id="CHEBI:57623"/>
        <dbReference type="ChEBI" id="CHEBI:128753"/>
        <dbReference type="EC" id="1.17.7.4"/>
    </reaction>
</comment>
<gene>
    <name evidence="5 8" type="primary">ispH</name>
    <name evidence="8" type="ORF">L0M17_16980</name>
</gene>
<feature type="binding site" evidence="5">
    <location>
        <position position="315"/>
    </location>
    <ligand>
        <name>dimethylallyl diphosphate</name>
        <dbReference type="ChEBI" id="CHEBI:57623"/>
    </ligand>
</feature>
<feature type="domain" description="Nucleoside phosphorylase" evidence="7">
    <location>
        <begin position="26"/>
        <end position="158"/>
    </location>
</feature>
<comment type="similarity">
    <text evidence="5">Belongs to the IspH family.</text>
</comment>
<reference evidence="8 9" key="1">
    <citation type="submission" date="2022-03" db="EMBL/GenBank/DDBJ databases">
        <title>Sinomonas sp. isolated from a soil.</title>
        <authorList>
            <person name="Han J."/>
            <person name="Kim D.-U."/>
        </authorList>
    </citation>
    <scope>NUCLEOTIDE SEQUENCE [LARGE SCALE GENOMIC DNA]</scope>
    <source>
        <strain evidence="8 9">5-5</strain>
    </source>
</reference>
<feature type="binding site" evidence="5">
    <location>
        <position position="265"/>
    </location>
    <ligand>
        <name>(2E)-4-hydroxy-3-methylbut-2-enyl diphosphate</name>
        <dbReference type="ChEBI" id="CHEBI:128753"/>
    </ligand>
</feature>
<dbReference type="PANTHER" id="PTHR30426">
    <property type="entry name" value="4-HYDROXY-3-METHYLBUT-2-ENYL DIPHOSPHATE REDUCTASE"/>
    <property type="match status" value="1"/>
</dbReference>
<dbReference type="InterPro" id="IPR000845">
    <property type="entry name" value="Nucleoside_phosphorylase_d"/>
</dbReference>
<evidence type="ECO:0000313" key="8">
    <source>
        <dbReference type="EMBL" id="MCH6471647.1"/>
    </source>
</evidence>
<dbReference type="Gene3D" id="3.40.1010.20">
    <property type="entry name" value="4-hydroxy-3-methylbut-2-enyl diphosphate reductase, catalytic domain"/>
    <property type="match status" value="2"/>
</dbReference>
<feature type="binding site" evidence="5">
    <location>
        <position position="315"/>
    </location>
    <ligand>
        <name>(2E)-4-hydroxy-3-methylbut-2-enyl diphosphate</name>
        <dbReference type="ChEBI" id="CHEBI:128753"/>
    </ligand>
</feature>
<feature type="binding site" evidence="5">
    <location>
        <position position="414"/>
    </location>
    <ligand>
        <name>dimethylallyl diphosphate</name>
        <dbReference type="ChEBI" id="CHEBI:57623"/>
    </ligand>
</feature>
<feature type="binding site" evidence="5">
    <location>
        <position position="457"/>
    </location>
    <ligand>
        <name>isopentenyl diphosphate</name>
        <dbReference type="ChEBI" id="CHEBI:128769"/>
    </ligand>
</feature>
<proteinExistence type="inferred from homology"/>
<feature type="binding site" evidence="5">
    <location>
        <position position="413"/>
    </location>
    <ligand>
        <name>isopentenyl diphosphate</name>
        <dbReference type="ChEBI" id="CHEBI:128769"/>
    </ligand>
</feature>
<dbReference type="Gene3D" id="3.40.50.11270">
    <property type="match status" value="1"/>
</dbReference>
<feature type="binding site" evidence="5">
    <location>
        <position position="232"/>
    </location>
    <ligand>
        <name>isopentenyl diphosphate</name>
        <dbReference type="ChEBI" id="CHEBI:128769"/>
    </ligand>
</feature>
<feature type="binding site" evidence="5">
    <location>
        <position position="415"/>
    </location>
    <ligand>
        <name>(2E)-4-hydroxy-3-methylbut-2-enyl diphosphate</name>
        <dbReference type="ChEBI" id="CHEBI:128753"/>
    </ligand>
</feature>
<dbReference type="CDD" id="cd13944">
    <property type="entry name" value="lytB_ispH"/>
    <property type="match status" value="1"/>
</dbReference>
<organism evidence="8 9">
    <name type="scientific">Sinomonas terrae</name>
    <dbReference type="NCBI Taxonomy" id="2908838"/>
    <lineage>
        <taxon>Bacteria</taxon>
        <taxon>Bacillati</taxon>
        <taxon>Actinomycetota</taxon>
        <taxon>Actinomycetes</taxon>
        <taxon>Micrococcales</taxon>
        <taxon>Micrococcaceae</taxon>
        <taxon>Sinomonas</taxon>
    </lineage>
</organism>
<keyword evidence="9" id="KW-1185">Reference proteome</keyword>
<sequence length="521" mass="54567">MTEMLLCAPSLLEAAALRRTVRGGTVVQTGIGAKATTWALGDRSVRRAGALAVAGIGGGLRPDLAPGDVVVATEVRGADRTIECPSAPLLAAALRRQGLRVVTGPIVSVDHVVVSPEREELAATGAICVDMESAGVLAAAHEAAIAAVRVIADPAGSPLLRPATVGRMATALRILPRVGAALQIWGRAAGPRQVLLAGPRSFCAGVVRAIDVVELALEQRGAPIYVRKQIVHNKHVVQDLAARGAVFVDELDEVPPGATVVFSAHGVSPAVRAEAERRKLDVIDATCPLVQKVHTEVRRFADAGDTVIFLGHAGHEEAEGTMGERPANTLLVENTNDARTVAVADPDRVSYIMQTTLAADEVAELVDILQARFPNLREPASDDICYATTNRQLALAEVAKDAGLALVVGSNNSSNSQRLVEKAERVGTAAHLIDDVADIDLEWLNGVGVVALTAGASAPQELVDGVIAGLRGLGAVDVLENGITEEHVQFTLPKEVRHHERALAPESADGRVSGRAEDQRQ</sequence>
<feature type="binding site" evidence="5">
    <location>
        <position position="232"/>
    </location>
    <ligand>
        <name>(2E)-4-hydroxy-3-methylbut-2-enyl diphosphate</name>
        <dbReference type="ChEBI" id="CHEBI:128753"/>
    </ligand>
</feature>
<dbReference type="EC" id="1.17.7.4" evidence="5"/>
<feature type="binding site" evidence="5">
    <location>
        <position position="203"/>
    </location>
    <ligand>
        <name>[4Fe-4S] cluster</name>
        <dbReference type="ChEBI" id="CHEBI:49883"/>
    </ligand>
</feature>